<proteinExistence type="predicted"/>
<evidence type="ECO:0008006" key="3">
    <source>
        <dbReference type="Google" id="ProtNLM"/>
    </source>
</evidence>
<dbReference type="AlphaFoldDB" id="A0A7G9TD68"/>
<name>A0A7G9TD68_PSEMX</name>
<evidence type="ECO:0000313" key="1">
    <source>
        <dbReference type="EMBL" id="QNN78043.1"/>
    </source>
</evidence>
<reference evidence="1 2" key="1">
    <citation type="submission" date="2020-08" db="EMBL/GenBank/DDBJ databases">
        <title>Streptomycin Non-resistant strain, P. mexicana.</title>
        <authorList>
            <person name="Ganesh-Kumar S."/>
            <person name="Zhe T."/>
            <person name="Yu Z."/>
            <person name="Min Y."/>
        </authorList>
    </citation>
    <scope>NUCLEOTIDE SEQUENCE [LARGE SCALE GENOMIC DNA]</scope>
    <source>
        <strain evidence="1 2">GTZY2</strain>
    </source>
</reference>
<dbReference type="GeneID" id="81469508"/>
<evidence type="ECO:0000313" key="2">
    <source>
        <dbReference type="Proteomes" id="UP000515838"/>
    </source>
</evidence>
<dbReference type="Proteomes" id="UP000515838">
    <property type="component" value="Chromosome"/>
</dbReference>
<dbReference type="RefSeq" id="WP_187573513.1">
    <property type="nucleotide sequence ID" value="NZ_CP060731.1"/>
</dbReference>
<protein>
    <recommendedName>
        <fullName evidence="3">SMI1/KNR4 family protein</fullName>
    </recommendedName>
</protein>
<gene>
    <name evidence="1" type="ORF">IAE60_00935</name>
</gene>
<sequence>MDTTKLSDTKLAALSAAHPTLPSEYFAYLRDVGWGEAVSGRMIYSGPVAPQDVYGATFSRTDIVLLGDDLQGYCFGYDRTASAYGETTPSGDWQAWPADKGLRHHVGA</sequence>
<accession>A0A7G9TD68</accession>
<organism evidence="1 2">
    <name type="scientific">Pseudoxanthomonas mexicana</name>
    <dbReference type="NCBI Taxonomy" id="128785"/>
    <lineage>
        <taxon>Bacteria</taxon>
        <taxon>Pseudomonadati</taxon>
        <taxon>Pseudomonadota</taxon>
        <taxon>Gammaproteobacteria</taxon>
        <taxon>Lysobacterales</taxon>
        <taxon>Lysobacteraceae</taxon>
        <taxon>Pseudoxanthomonas</taxon>
    </lineage>
</organism>
<dbReference type="EMBL" id="CP060731">
    <property type="protein sequence ID" value="QNN78043.1"/>
    <property type="molecule type" value="Genomic_DNA"/>
</dbReference>